<proteinExistence type="predicted"/>
<reference evidence="1" key="1">
    <citation type="submission" date="2017-02" db="UniProtKB">
        <authorList>
            <consortium name="WormBaseParasite"/>
        </authorList>
    </citation>
    <scope>IDENTIFICATION</scope>
</reference>
<protein>
    <submittedName>
        <fullName evidence="1">Serine/threonine-protein kinase ATR</fullName>
    </submittedName>
</protein>
<evidence type="ECO:0000313" key="1">
    <source>
        <dbReference type="WBParaSite" id="ASIM_0000182601-mRNA-1"/>
    </source>
</evidence>
<sequence length="254" mass="28180">LKGRTIAMSLLGHVRQGLAKALQIATDNQAFSEIPECSMLSTVDKLSIKVADQFDVLHATENYFRSGNANFIVKFLVRNEKKNKNIVMTADLTAGQGFIVHNMSGTHIMDVKLPNKAGDTLGKIVHPTQVTLFKVLIANKAAHGGNYQVFKAGTDDPIIMVEKVSLSLYPVAKMVGLLECECVYWFRRPDRTILGYVRPKVVLNGRTVIIKFSATQTDSQLRAAMLGTTLLIILDEVYPELKRLLEASIEETKF</sequence>
<accession>A0A0M3J2R5</accession>
<dbReference type="WBParaSite" id="ASIM_0000182601-mRNA-1">
    <property type="protein sequence ID" value="ASIM_0000182601-mRNA-1"/>
    <property type="gene ID" value="ASIM_0000182601"/>
</dbReference>
<organism evidence="1">
    <name type="scientific">Anisakis simplex</name>
    <name type="common">Herring worm</name>
    <dbReference type="NCBI Taxonomy" id="6269"/>
    <lineage>
        <taxon>Eukaryota</taxon>
        <taxon>Metazoa</taxon>
        <taxon>Ecdysozoa</taxon>
        <taxon>Nematoda</taxon>
        <taxon>Chromadorea</taxon>
        <taxon>Rhabditida</taxon>
        <taxon>Spirurina</taxon>
        <taxon>Ascaridomorpha</taxon>
        <taxon>Ascaridoidea</taxon>
        <taxon>Anisakidae</taxon>
        <taxon>Anisakis</taxon>
        <taxon>Anisakis simplex complex</taxon>
    </lineage>
</organism>
<name>A0A0M3J2R5_ANISI</name>
<dbReference type="AlphaFoldDB" id="A0A0M3J2R5"/>